<feature type="region of interest" description="Disordered" evidence="1">
    <location>
        <begin position="186"/>
        <end position="209"/>
    </location>
</feature>
<dbReference type="SUPFAM" id="SSF140990">
    <property type="entry name" value="FtsH protease domain-like"/>
    <property type="match status" value="1"/>
</dbReference>
<reference evidence="3" key="1">
    <citation type="submission" date="2021-03" db="EMBL/GenBank/DDBJ databases">
        <title>Ottowia sp. 27C isolated from the cloaca of a Giant Asian pond turtle (Heosemys grandis).</title>
        <authorList>
            <person name="Spergser J."/>
            <person name="Busse H.-J."/>
        </authorList>
    </citation>
    <scope>NUCLEOTIDE SEQUENCE</scope>
    <source>
        <strain evidence="3">27C</strain>
    </source>
</reference>
<dbReference type="GO" id="GO:0006508">
    <property type="term" value="P:proteolysis"/>
    <property type="evidence" value="ECO:0007669"/>
    <property type="project" value="InterPro"/>
</dbReference>
<evidence type="ECO:0000313" key="4">
    <source>
        <dbReference type="Proteomes" id="UP000663903"/>
    </source>
</evidence>
<dbReference type="InterPro" id="IPR000642">
    <property type="entry name" value="Peptidase_M41"/>
</dbReference>
<dbReference type="Gene3D" id="3.40.50.300">
    <property type="entry name" value="P-loop containing nucleotide triphosphate hydrolases"/>
    <property type="match status" value="1"/>
</dbReference>
<keyword evidence="4" id="KW-1185">Reference proteome</keyword>
<proteinExistence type="predicted"/>
<dbReference type="GO" id="GO:0016887">
    <property type="term" value="F:ATP hydrolysis activity"/>
    <property type="evidence" value="ECO:0007669"/>
    <property type="project" value="InterPro"/>
</dbReference>
<dbReference type="GO" id="GO:0004176">
    <property type="term" value="F:ATP-dependent peptidase activity"/>
    <property type="evidence" value="ECO:0007669"/>
    <property type="project" value="InterPro"/>
</dbReference>
<dbReference type="Proteomes" id="UP000663903">
    <property type="component" value="Chromosome"/>
</dbReference>
<dbReference type="SUPFAM" id="SSF52540">
    <property type="entry name" value="P-loop containing nucleoside triphosphate hydrolases"/>
    <property type="match status" value="1"/>
</dbReference>
<feature type="compositionally biased region" description="Low complexity" evidence="1">
    <location>
        <begin position="200"/>
        <end position="209"/>
    </location>
</feature>
<dbReference type="KEGG" id="otd:J1M35_09580"/>
<feature type="domain" description="AAA+ ATPase" evidence="2">
    <location>
        <begin position="62"/>
        <end position="294"/>
    </location>
</feature>
<dbReference type="PANTHER" id="PTHR23076">
    <property type="entry name" value="METALLOPROTEASE M41 FTSH"/>
    <property type="match status" value="1"/>
</dbReference>
<evidence type="ECO:0000256" key="1">
    <source>
        <dbReference type="SAM" id="MobiDB-lite"/>
    </source>
</evidence>
<dbReference type="AlphaFoldDB" id="A0A975H575"/>
<dbReference type="GO" id="GO:0005524">
    <property type="term" value="F:ATP binding"/>
    <property type="evidence" value="ECO:0007669"/>
    <property type="project" value="InterPro"/>
</dbReference>
<sequence>MDIHETRFLQREPLNRRLAERQAHLAAIATELKTELFGIDETIDRVIESVRAWYVLPEIITRPVIVCLWGLTGTGKTQLTRALTHKLGFYDRFVEVQMDGFSNGAGWYTPDSISGMLGESGIVEGEPGILLLDEFQRYRTIDNKRNDIKVARYQDVWGLLSDGRLAPALSFLEKLDYRLASAQFDAARREEDGDEEDKPAAAGTKPAKAPKFQLDAWDARELKRALKLTEPLLEIMAWPAAEVQSRVDGFRRDSSRWETDYSRLLIFVTGNLDEMYDHLAEAVEDCDTDADVFHAMSRKLSVIDVKKALGQRFRPEQVARLGNNHFIYPSLSRASYQRLIARTAAQYVDEVQASAGIRFDVAPRVLDEIYGNAVFPAQGTRPVFSTVHAVLGGSLVNAALWAIERGAPAGSTLPLSLGGDAKHLRVDWQGEHCVLPVNFELHGLRQRASIDYRTLLAVHEAGHGLVYAVLTGRAPQEVRINVASFNGGYMRGGNEKAWSRRMWRDDLCVSLAGRAAEHLVFGPDACTTGAEGDFRRATANAMRYVRHFGFGTRLGRTDVTSDADDNLNTDVQPSNAEAEALLAAELSRAGTLLQEHGAGFRQLVRQLLADGAVPASTFGQVTGLPVRMEDPQGDASGPEPWHARWEAFVGGSA</sequence>
<protein>
    <submittedName>
        <fullName evidence="3">AAA family ATPase</fullName>
    </submittedName>
</protein>
<dbReference type="RefSeq" id="WP_208010982.1">
    <property type="nucleotide sequence ID" value="NZ_CP071796.1"/>
</dbReference>
<dbReference type="InterPro" id="IPR003593">
    <property type="entry name" value="AAA+_ATPase"/>
</dbReference>
<organism evidence="3 4">
    <name type="scientific">Ottowia testudinis</name>
    <dbReference type="NCBI Taxonomy" id="2816950"/>
    <lineage>
        <taxon>Bacteria</taxon>
        <taxon>Pseudomonadati</taxon>
        <taxon>Pseudomonadota</taxon>
        <taxon>Betaproteobacteria</taxon>
        <taxon>Burkholderiales</taxon>
        <taxon>Comamonadaceae</taxon>
        <taxon>Ottowia</taxon>
    </lineage>
</organism>
<dbReference type="Gene3D" id="1.20.58.760">
    <property type="entry name" value="Peptidase M41"/>
    <property type="match status" value="1"/>
</dbReference>
<evidence type="ECO:0000313" key="3">
    <source>
        <dbReference type="EMBL" id="QTD47086.1"/>
    </source>
</evidence>
<dbReference type="EMBL" id="CP071796">
    <property type="protein sequence ID" value="QTD47086.1"/>
    <property type="molecule type" value="Genomic_DNA"/>
</dbReference>
<dbReference type="InterPro" id="IPR027417">
    <property type="entry name" value="P-loop_NTPase"/>
</dbReference>
<name>A0A975H575_9BURK</name>
<dbReference type="Pfam" id="PF00004">
    <property type="entry name" value="AAA"/>
    <property type="match status" value="1"/>
</dbReference>
<dbReference type="PANTHER" id="PTHR23076:SF110">
    <property type="entry name" value="INACTIVE ATP-DEPENDENT ZINC METALLOPROTEASE FTSHI 3, CHLOROPLASTIC-RELATED"/>
    <property type="match status" value="1"/>
</dbReference>
<dbReference type="GO" id="GO:0004222">
    <property type="term" value="F:metalloendopeptidase activity"/>
    <property type="evidence" value="ECO:0007669"/>
    <property type="project" value="InterPro"/>
</dbReference>
<dbReference type="SMART" id="SM00382">
    <property type="entry name" value="AAA"/>
    <property type="match status" value="1"/>
</dbReference>
<evidence type="ECO:0000259" key="2">
    <source>
        <dbReference type="SMART" id="SM00382"/>
    </source>
</evidence>
<dbReference type="InterPro" id="IPR037219">
    <property type="entry name" value="Peptidase_M41-like"/>
</dbReference>
<gene>
    <name evidence="3" type="ORF">J1M35_09580</name>
</gene>
<dbReference type="InterPro" id="IPR003959">
    <property type="entry name" value="ATPase_AAA_core"/>
</dbReference>
<accession>A0A975H575</accession>
<dbReference type="Pfam" id="PF01434">
    <property type="entry name" value="Peptidase_M41"/>
    <property type="match status" value="1"/>
</dbReference>